<evidence type="ECO:0000256" key="8">
    <source>
        <dbReference type="ARBA" id="ARBA00047615"/>
    </source>
</evidence>
<proteinExistence type="inferred from homology"/>
<evidence type="ECO:0000256" key="4">
    <source>
        <dbReference type="ARBA" id="ARBA00022679"/>
    </source>
</evidence>
<dbReference type="CDD" id="cd02020">
    <property type="entry name" value="CMPK"/>
    <property type="match status" value="1"/>
</dbReference>
<dbReference type="EMBL" id="RBOV01000359">
    <property type="protein sequence ID" value="RMN07668.1"/>
    <property type="molecule type" value="Genomic_DNA"/>
</dbReference>
<comment type="subcellular location">
    <subcellularLocation>
        <location evidence="1 10">Cytoplasm</location>
    </subcellularLocation>
</comment>
<evidence type="ECO:0000256" key="1">
    <source>
        <dbReference type="ARBA" id="ARBA00004496"/>
    </source>
</evidence>
<keyword evidence="5 10" id="KW-0547">Nucleotide-binding</keyword>
<dbReference type="AlphaFoldDB" id="A0A0P9LRW8"/>
<comment type="similarity">
    <text evidence="2 10">Belongs to the cytidylate kinase family. Type 1 subfamily.</text>
</comment>
<evidence type="ECO:0000256" key="5">
    <source>
        <dbReference type="ARBA" id="ARBA00022741"/>
    </source>
</evidence>
<comment type="caution">
    <text evidence="12">The sequence shown here is derived from an EMBL/GenBank/DDBJ whole genome shotgun (WGS) entry which is preliminary data.</text>
</comment>
<evidence type="ECO:0000256" key="6">
    <source>
        <dbReference type="ARBA" id="ARBA00022777"/>
    </source>
</evidence>
<comment type="catalytic activity">
    <reaction evidence="9 10">
        <text>CMP + ATP = CDP + ADP</text>
        <dbReference type="Rhea" id="RHEA:11600"/>
        <dbReference type="ChEBI" id="CHEBI:30616"/>
        <dbReference type="ChEBI" id="CHEBI:58069"/>
        <dbReference type="ChEBI" id="CHEBI:60377"/>
        <dbReference type="ChEBI" id="CHEBI:456216"/>
        <dbReference type="EC" id="2.7.4.25"/>
    </reaction>
</comment>
<reference evidence="12 13" key="1">
    <citation type="submission" date="2018-08" db="EMBL/GenBank/DDBJ databases">
        <title>Recombination of ecologically and evolutionarily significant loci maintains genetic cohesion in the Pseudomonas syringae species complex.</title>
        <authorList>
            <person name="Dillon M."/>
            <person name="Thakur S."/>
            <person name="Almeida R.N.D."/>
            <person name="Weir B.S."/>
            <person name="Guttman D.S."/>
        </authorList>
    </citation>
    <scope>NUCLEOTIDE SEQUENCE [LARGE SCALE GENOMIC DNA]</scope>
    <source>
        <strain evidence="12 13">ICMP 12341</strain>
    </source>
</reference>
<dbReference type="GO" id="GO:0015949">
    <property type="term" value="P:nucleobase-containing small molecule interconversion"/>
    <property type="evidence" value="ECO:0007669"/>
    <property type="project" value="TreeGrafter"/>
</dbReference>
<organism evidence="12 13">
    <name type="scientific">Pseudomonas syringae pv. coriandricola</name>
    <dbReference type="NCBI Taxonomy" id="264453"/>
    <lineage>
        <taxon>Bacteria</taxon>
        <taxon>Pseudomonadati</taxon>
        <taxon>Pseudomonadota</taxon>
        <taxon>Gammaproteobacteria</taxon>
        <taxon>Pseudomonadales</taxon>
        <taxon>Pseudomonadaceae</taxon>
        <taxon>Pseudomonas</taxon>
    </lineage>
</organism>
<dbReference type="NCBIfam" id="TIGR00017">
    <property type="entry name" value="cmk"/>
    <property type="match status" value="1"/>
</dbReference>
<dbReference type="PANTHER" id="PTHR21299">
    <property type="entry name" value="CYTIDYLATE KINASE/PANTOATE-BETA-ALANINE LIGASE"/>
    <property type="match status" value="1"/>
</dbReference>
<dbReference type="GO" id="GO:0005524">
    <property type="term" value="F:ATP binding"/>
    <property type="evidence" value="ECO:0007669"/>
    <property type="project" value="UniProtKB-UniRule"/>
</dbReference>
<dbReference type="SUPFAM" id="SSF52540">
    <property type="entry name" value="P-loop containing nucleoside triphosphate hydrolases"/>
    <property type="match status" value="1"/>
</dbReference>
<gene>
    <name evidence="10" type="primary">cmk</name>
    <name evidence="12" type="ORF">ALQ65_04663</name>
</gene>
<dbReference type="EC" id="2.7.4.25" evidence="10"/>
<dbReference type="Gene3D" id="3.40.50.300">
    <property type="entry name" value="P-loop containing nucleotide triphosphate hydrolases"/>
    <property type="match status" value="1"/>
</dbReference>
<comment type="catalytic activity">
    <reaction evidence="8 10">
        <text>dCMP + ATP = dCDP + ADP</text>
        <dbReference type="Rhea" id="RHEA:25094"/>
        <dbReference type="ChEBI" id="CHEBI:30616"/>
        <dbReference type="ChEBI" id="CHEBI:57566"/>
        <dbReference type="ChEBI" id="CHEBI:58593"/>
        <dbReference type="ChEBI" id="CHEBI:456216"/>
        <dbReference type="EC" id="2.7.4.25"/>
    </reaction>
</comment>
<evidence type="ECO:0000256" key="9">
    <source>
        <dbReference type="ARBA" id="ARBA00048478"/>
    </source>
</evidence>
<protein>
    <recommendedName>
        <fullName evidence="10">Cytidylate kinase</fullName>
        <shortName evidence="10">CK</shortName>
        <ecNumber evidence="10">2.7.4.25</ecNumber>
    </recommendedName>
    <alternativeName>
        <fullName evidence="10">Cytidine monophosphate kinase</fullName>
        <shortName evidence="10">CMP kinase</shortName>
    </alternativeName>
</protein>
<evidence type="ECO:0000259" key="11">
    <source>
        <dbReference type="Pfam" id="PF02224"/>
    </source>
</evidence>
<dbReference type="GO" id="GO:0036430">
    <property type="term" value="F:CMP kinase activity"/>
    <property type="evidence" value="ECO:0007669"/>
    <property type="project" value="RHEA"/>
</dbReference>
<dbReference type="Proteomes" id="UP000271468">
    <property type="component" value="Unassembled WGS sequence"/>
</dbReference>
<dbReference type="InterPro" id="IPR003136">
    <property type="entry name" value="Cytidylate_kin"/>
</dbReference>
<evidence type="ECO:0000256" key="10">
    <source>
        <dbReference type="HAMAP-Rule" id="MF_00238"/>
    </source>
</evidence>
<dbReference type="Pfam" id="PF02224">
    <property type="entry name" value="Cytidylate_kin"/>
    <property type="match status" value="1"/>
</dbReference>
<dbReference type="InterPro" id="IPR011994">
    <property type="entry name" value="Cytidylate_kinase_dom"/>
</dbReference>
<evidence type="ECO:0000256" key="2">
    <source>
        <dbReference type="ARBA" id="ARBA00009427"/>
    </source>
</evidence>
<accession>A0A0P9LRW8</accession>
<evidence type="ECO:0000256" key="7">
    <source>
        <dbReference type="ARBA" id="ARBA00022840"/>
    </source>
</evidence>
<feature type="binding site" evidence="10">
    <location>
        <begin position="102"/>
        <end position="110"/>
    </location>
    <ligand>
        <name>ATP</name>
        <dbReference type="ChEBI" id="CHEBI:30616"/>
    </ligand>
</feature>
<keyword evidence="3 10" id="KW-0963">Cytoplasm</keyword>
<keyword evidence="7 10" id="KW-0067">ATP-binding</keyword>
<dbReference type="GO" id="GO:0005829">
    <property type="term" value="C:cytosol"/>
    <property type="evidence" value="ECO:0007669"/>
    <property type="project" value="TreeGrafter"/>
</dbReference>
<dbReference type="HAMAP" id="MF_00238">
    <property type="entry name" value="Cytidyl_kinase_type1"/>
    <property type="match status" value="1"/>
</dbReference>
<sequence>MRQTDGRRSAGPWHRCRTGAGWHHYSRRYAGGRRDRCSRRPACRHGISSGIITGFGAHPYSRLRGCRHSISPFSGAVRSSRYACSARGQKVKIKPPVITIDGPSGSGKGTVAGLLARRLGWCLLDSGALYRLLAFAARNHGVDLTNEEALKLLAAHLDVQFEATKGGQGQRIILEGEDVTQAIRNEQIGSGASQVASLPAVRDALLLRQRAFQEEPGLVADGRDMGTVVFPEAPLKIFLTASAEERARRRYLQLKAKGDDVSLSSLLDEICARDERDTQRAVAPLKPAHDAIQLDSTELSIEQVLERILSEIALRDIAG</sequence>
<name>A0A0P9LRW8_9PSED</name>
<evidence type="ECO:0000313" key="13">
    <source>
        <dbReference type="Proteomes" id="UP000271468"/>
    </source>
</evidence>
<keyword evidence="6 10" id="KW-0418">Kinase</keyword>
<dbReference type="InterPro" id="IPR027417">
    <property type="entry name" value="P-loop_NTPase"/>
</dbReference>
<evidence type="ECO:0000256" key="3">
    <source>
        <dbReference type="ARBA" id="ARBA00022490"/>
    </source>
</evidence>
<dbReference type="PANTHER" id="PTHR21299:SF2">
    <property type="entry name" value="CYTIDYLATE KINASE"/>
    <property type="match status" value="1"/>
</dbReference>
<dbReference type="FunFam" id="3.40.50.300:FF:000262">
    <property type="entry name" value="Cytidylate kinase"/>
    <property type="match status" value="1"/>
</dbReference>
<feature type="domain" description="Cytidylate kinase" evidence="11">
    <location>
        <begin position="98"/>
        <end position="312"/>
    </location>
</feature>
<keyword evidence="4 10" id="KW-0808">Transferase</keyword>
<dbReference type="GO" id="GO:0006220">
    <property type="term" value="P:pyrimidine nucleotide metabolic process"/>
    <property type="evidence" value="ECO:0007669"/>
    <property type="project" value="UniProtKB-UniRule"/>
</dbReference>
<evidence type="ECO:0000313" key="12">
    <source>
        <dbReference type="EMBL" id="RMN07668.1"/>
    </source>
</evidence>
<dbReference type="GO" id="GO:0036431">
    <property type="term" value="F:dCMP kinase activity"/>
    <property type="evidence" value="ECO:0007669"/>
    <property type="project" value="InterPro"/>
</dbReference>